<dbReference type="Proteomes" id="UP000325577">
    <property type="component" value="Linkage Group LG11"/>
</dbReference>
<dbReference type="AlphaFoldDB" id="A0A5J5BL67"/>
<sequence>MDQIQTFLRCTKKNVGPQSGMRVECSVESVIVPTNLSNLTAIMGNLDTWASVFSDIVYHKDCPYLSDDILLLQVISQEMQDINMGRSAFHDHFGFYQSSLSGNQLQQNQWFGGKRRG</sequence>
<evidence type="ECO:0000313" key="2">
    <source>
        <dbReference type="Proteomes" id="UP000325577"/>
    </source>
</evidence>
<keyword evidence="2" id="KW-1185">Reference proteome</keyword>
<evidence type="ECO:0000313" key="1">
    <source>
        <dbReference type="EMBL" id="KAA8543398.1"/>
    </source>
</evidence>
<dbReference type="EMBL" id="CM018034">
    <property type="protein sequence ID" value="KAA8543398.1"/>
    <property type="molecule type" value="Genomic_DNA"/>
</dbReference>
<name>A0A5J5BL67_9ASTE</name>
<organism evidence="1 2">
    <name type="scientific">Nyssa sinensis</name>
    <dbReference type="NCBI Taxonomy" id="561372"/>
    <lineage>
        <taxon>Eukaryota</taxon>
        <taxon>Viridiplantae</taxon>
        <taxon>Streptophyta</taxon>
        <taxon>Embryophyta</taxon>
        <taxon>Tracheophyta</taxon>
        <taxon>Spermatophyta</taxon>
        <taxon>Magnoliopsida</taxon>
        <taxon>eudicotyledons</taxon>
        <taxon>Gunneridae</taxon>
        <taxon>Pentapetalae</taxon>
        <taxon>asterids</taxon>
        <taxon>Cornales</taxon>
        <taxon>Nyssaceae</taxon>
        <taxon>Nyssa</taxon>
    </lineage>
</organism>
<reference evidence="1 2" key="1">
    <citation type="submission" date="2019-09" db="EMBL/GenBank/DDBJ databases">
        <title>A chromosome-level genome assembly of the Chinese tupelo Nyssa sinensis.</title>
        <authorList>
            <person name="Yang X."/>
            <person name="Kang M."/>
            <person name="Yang Y."/>
            <person name="Xiong H."/>
            <person name="Wang M."/>
            <person name="Zhang Z."/>
            <person name="Wang Z."/>
            <person name="Wu H."/>
            <person name="Ma T."/>
            <person name="Liu J."/>
            <person name="Xi Z."/>
        </authorList>
    </citation>
    <scope>NUCLEOTIDE SEQUENCE [LARGE SCALE GENOMIC DNA]</scope>
    <source>
        <strain evidence="1">J267</strain>
        <tissue evidence="1">Leaf</tissue>
    </source>
</reference>
<protein>
    <submittedName>
        <fullName evidence="1">Uncharacterized protein</fullName>
    </submittedName>
</protein>
<gene>
    <name evidence="1" type="ORF">F0562_021107</name>
</gene>
<proteinExistence type="predicted"/>
<accession>A0A5J5BL67</accession>